<feature type="compositionally biased region" description="Low complexity" evidence="4">
    <location>
        <begin position="422"/>
        <end position="433"/>
    </location>
</feature>
<keyword evidence="2" id="KW-0325">Glycoprotein</keyword>
<protein>
    <submittedName>
        <fullName evidence="6">Pectate lyase</fullName>
    </submittedName>
</protein>
<evidence type="ECO:0000313" key="6">
    <source>
        <dbReference type="EMBL" id="QZD95728.1"/>
    </source>
</evidence>
<keyword evidence="3 6" id="KW-0456">Lyase</keyword>
<dbReference type="EMBL" id="CP081294">
    <property type="protein sequence ID" value="QZD95728.1"/>
    <property type="molecule type" value="Genomic_DNA"/>
</dbReference>
<reference evidence="6 7" key="1">
    <citation type="submission" date="2021-08" db="EMBL/GenBank/DDBJ databases">
        <title>Comparative Genomics Analysis of the Genus Qipengyuania Reveals Extensive Genetic Diversity and Metabolic Versatility, Including the Description of Fifteen Novel Species.</title>
        <authorList>
            <person name="Liu Y."/>
        </authorList>
    </citation>
    <scope>NUCLEOTIDE SEQUENCE [LARGE SCALE GENOMIC DNA]</scope>
    <source>
        <strain evidence="6 7">1NDH1</strain>
    </source>
</reference>
<dbReference type="PANTHER" id="PTHR42970:SF1">
    <property type="entry name" value="PECTATE LYASE C-RELATED"/>
    <property type="match status" value="1"/>
</dbReference>
<evidence type="ECO:0000256" key="2">
    <source>
        <dbReference type="ARBA" id="ARBA00023180"/>
    </source>
</evidence>
<evidence type="ECO:0000256" key="3">
    <source>
        <dbReference type="ARBA" id="ARBA00023239"/>
    </source>
</evidence>
<dbReference type="PROSITE" id="PS51257">
    <property type="entry name" value="PROKAR_LIPOPROTEIN"/>
    <property type="match status" value="1"/>
</dbReference>
<evidence type="ECO:0000256" key="4">
    <source>
        <dbReference type="SAM" id="MobiDB-lite"/>
    </source>
</evidence>
<sequence length="449" mass="47775">MRALLSATCIAVTSCSGPGNGLAQQIDDTDAEQVTSPATKLAFRGAQGFGAVSEGGRGGRVIAVTTLEDSGPGSLRACIEESEPRVCVFRVSGVIRFTQRPPRIRNPYITIAGQTAPGGGITLAHGGGDAGRTPLVIKDTHDVVVRHLRVRTDRVGNERGSEDAVTIENSSRVIVDHVSASWARDEIVNGYADNDEITISNSIFSWGIPRHDKCALLAADSFQPQRVSFIGNLCAHNGDRNPDINFTPGSCIEIFNNVFYNAESEFAEVWESHGGSPVSIVGNSFIAGPDTRRDAVGIVRQTIGSKGKASAYMRGNLFDGAFTHLDGSVADIATDTPPCQFTMQPLLAQDAYTQVLQSAGAHPRDALDRQVVSEVQRRGGKLAKAPGSIPAIEAGTPYPDADADGMDDWWERDHGADPETPDSWSDSDGDGISNLEQFLDDLSDQLVAG</sequence>
<proteinExistence type="predicted"/>
<feature type="domain" description="Pectate lyase" evidence="5">
    <location>
        <begin position="128"/>
        <end position="361"/>
    </location>
</feature>
<gene>
    <name evidence="6" type="ORF">K3136_03100</name>
</gene>
<keyword evidence="7" id="KW-1185">Reference proteome</keyword>
<dbReference type="Gene3D" id="2.160.20.10">
    <property type="entry name" value="Single-stranded right-handed beta-helix, Pectin lyase-like"/>
    <property type="match status" value="1"/>
</dbReference>
<keyword evidence="1" id="KW-0479">Metal-binding</keyword>
<dbReference type="InterPro" id="IPR052063">
    <property type="entry name" value="Polysaccharide_Lyase_1"/>
</dbReference>
<dbReference type="Proteomes" id="UP000824321">
    <property type="component" value="Chromosome"/>
</dbReference>
<dbReference type="Pfam" id="PF00544">
    <property type="entry name" value="Pectate_lyase_4"/>
    <property type="match status" value="1"/>
</dbReference>
<feature type="region of interest" description="Disordered" evidence="4">
    <location>
        <begin position="378"/>
        <end position="434"/>
    </location>
</feature>
<dbReference type="InterPro" id="IPR002022">
    <property type="entry name" value="Pec_lyase"/>
</dbReference>
<name>A0ABX9A737_9SPHN</name>
<dbReference type="PANTHER" id="PTHR42970">
    <property type="entry name" value="PECTATE LYASE C-RELATED"/>
    <property type="match status" value="1"/>
</dbReference>
<dbReference type="InterPro" id="IPR012334">
    <property type="entry name" value="Pectin_lyas_fold"/>
</dbReference>
<dbReference type="GO" id="GO:0016829">
    <property type="term" value="F:lyase activity"/>
    <property type="evidence" value="ECO:0007669"/>
    <property type="project" value="UniProtKB-KW"/>
</dbReference>
<dbReference type="SUPFAM" id="SSF51126">
    <property type="entry name" value="Pectin lyase-like"/>
    <property type="match status" value="1"/>
</dbReference>
<evidence type="ECO:0000259" key="5">
    <source>
        <dbReference type="Pfam" id="PF00544"/>
    </source>
</evidence>
<organism evidence="6 7">
    <name type="scientific">Qipengyuania gelatinilytica</name>
    <dbReference type="NCBI Taxonomy" id="2867231"/>
    <lineage>
        <taxon>Bacteria</taxon>
        <taxon>Pseudomonadati</taxon>
        <taxon>Pseudomonadota</taxon>
        <taxon>Alphaproteobacteria</taxon>
        <taxon>Sphingomonadales</taxon>
        <taxon>Erythrobacteraceae</taxon>
        <taxon>Qipengyuania</taxon>
    </lineage>
</organism>
<dbReference type="InterPro" id="IPR011050">
    <property type="entry name" value="Pectin_lyase_fold/virulence"/>
</dbReference>
<evidence type="ECO:0000256" key="1">
    <source>
        <dbReference type="ARBA" id="ARBA00022723"/>
    </source>
</evidence>
<accession>A0ABX9A737</accession>
<evidence type="ECO:0000313" key="7">
    <source>
        <dbReference type="Proteomes" id="UP000824321"/>
    </source>
</evidence>